<reference evidence="7 8" key="1">
    <citation type="submission" date="2019-07" db="EMBL/GenBank/DDBJ databases">
        <title>Lysobacter weifangensis sp. nov., isolated from bensulfuron-methyl contaminated farmland soil.</title>
        <authorList>
            <person name="Zhao H."/>
        </authorList>
    </citation>
    <scope>NUCLEOTIDE SEQUENCE [LARGE SCALE GENOMIC DNA]</scope>
    <source>
        <strain evidence="7 8">CC-Bw-6</strain>
    </source>
</reference>
<dbReference type="Pfam" id="PF00294">
    <property type="entry name" value="PfkB"/>
    <property type="match status" value="1"/>
</dbReference>
<dbReference type="PANTHER" id="PTHR43085:SF1">
    <property type="entry name" value="PSEUDOURIDINE KINASE-RELATED"/>
    <property type="match status" value="1"/>
</dbReference>
<evidence type="ECO:0000256" key="2">
    <source>
        <dbReference type="ARBA" id="ARBA00022679"/>
    </source>
</evidence>
<evidence type="ECO:0000256" key="5">
    <source>
        <dbReference type="ARBA" id="ARBA00022840"/>
    </source>
</evidence>
<protein>
    <submittedName>
        <fullName evidence="7">Carbohydrate kinase</fullName>
    </submittedName>
</protein>
<evidence type="ECO:0000256" key="1">
    <source>
        <dbReference type="ARBA" id="ARBA00010688"/>
    </source>
</evidence>
<dbReference type="EMBL" id="CP041742">
    <property type="protein sequence ID" value="QDQ74261.1"/>
    <property type="molecule type" value="Genomic_DNA"/>
</dbReference>
<organism evidence="7 8">
    <name type="scientific">Pseudoluteimonas lycopersici</name>
    <dbReference type="NCBI Taxonomy" id="1324796"/>
    <lineage>
        <taxon>Bacteria</taxon>
        <taxon>Pseudomonadati</taxon>
        <taxon>Pseudomonadota</taxon>
        <taxon>Gammaproteobacteria</taxon>
        <taxon>Lysobacterales</taxon>
        <taxon>Lysobacteraceae</taxon>
        <taxon>Pseudoluteimonas</taxon>
    </lineage>
</organism>
<evidence type="ECO:0000259" key="6">
    <source>
        <dbReference type="Pfam" id="PF00294"/>
    </source>
</evidence>
<dbReference type="InterPro" id="IPR002173">
    <property type="entry name" value="Carboh/pur_kinase_PfkB_CS"/>
</dbReference>
<feature type="domain" description="Carbohydrate kinase PfkB" evidence="6">
    <location>
        <begin position="6"/>
        <end position="312"/>
    </location>
</feature>
<dbReference type="PROSITE" id="PS00584">
    <property type="entry name" value="PFKB_KINASES_2"/>
    <property type="match status" value="1"/>
</dbReference>
<dbReference type="Gene3D" id="3.40.1190.20">
    <property type="match status" value="1"/>
</dbReference>
<evidence type="ECO:0000313" key="7">
    <source>
        <dbReference type="EMBL" id="QDQ74261.1"/>
    </source>
</evidence>
<dbReference type="Proteomes" id="UP000315891">
    <property type="component" value="Chromosome"/>
</dbReference>
<keyword evidence="5" id="KW-0067">ATP-binding</keyword>
<evidence type="ECO:0000313" key="8">
    <source>
        <dbReference type="Proteomes" id="UP000315891"/>
    </source>
</evidence>
<dbReference type="InterPro" id="IPR011611">
    <property type="entry name" value="PfkB_dom"/>
</dbReference>
<name>A0A516V6Y8_9GAMM</name>
<dbReference type="GO" id="GO:0005524">
    <property type="term" value="F:ATP binding"/>
    <property type="evidence" value="ECO:0007669"/>
    <property type="project" value="UniProtKB-KW"/>
</dbReference>
<dbReference type="OrthoDB" id="9795789at2"/>
<dbReference type="InterPro" id="IPR050306">
    <property type="entry name" value="PfkB_Carbo_kinase"/>
</dbReference>
<keyword evidence="8" id="KW-1185">Reference proteome</keyword>
<keyword evidence="4 7" id="KW-0418">Kinase</keyword>
<evidence type="ECO:0000256" key="3">
    <source>
        <dbReference type="ARBA" id="ARBA00022741"/>
    </source>
</evidence>
<proteinExistence type="inferred from homology"/>
<accession>A0A516V6Y8</accession>
<dbReference type="SUPFAM" id="SSF53613">
    <property type="entry name" value="Ribokinase-like"/>
    <property type="match status" value="1"/>
</dbReference>
<dbReference type="CDD" id="cd01167">
    <property type="entry name" value="bac_FRK"/>
    <property type="match status" value="1"/>
</dbReference>
<evidence type="ECO:0000256" key="4">
    <source>
        <dbReference type="ARBA" id="ARBA00022777"/>
    </source>
</evidence>
<comment type="similarity">
    <text evidence="1">Belongs to the carbohydrate kinase PfkB family.</text>
</comment>
<keyword evidence="3" id="KW-0547">Nucleotide-binding</keyword>
<dbReference type="GO" id="GO:0016301">
    <property type="term" value="F:kinase activity"/>
    <property type="evidence" value="ECO:0007669"/>
    <property type="project" value="UniProtKB-KW"/>
</dbReference>
<gene>
    <name evidence="7" type="ORF">FNZ56_10385</name>
</gene>
<keyword evidence="2" id="KW-0808">Transferase</keyword>
<dbReference type="PANTHER" id="PTHR43085">
    <property type="entry name" value="HEXOKINASE FAMILY MEMBER"/>
    <property type="match status" value="1"/>
</dbReference>
<dbReference type="AlphaFoldDB" id="A0A516V6Y8"/>
<dbReference type="InterPro" id="IPR029056">
    <property type="entry name" value="Ribokinase-like"/>
</dbReference>
<sequence>MAARTGIACFGEALIDFLAQAARPGEPTRFVQHAGGAPANVAVGVARLGGDARFVGMLATDMFGDALFAELARHGVDLSQVRRSDDAPTALAFVRLGEGGERSFSFRRPPAADLLFRNADFDVRAFAALSVFHACSNTLTEAGIAEATLHGMALARDAGALVSFDLNLRPALWPRGTDPRPAIWRALELAQLVKLSAEEFAFLAADGSDVPARLFANATRALVVTDGAAPLRWWTANAGGIVDTFAVEAIDTTAAGDAFVAGLLQRLVARGIDAASLARAFEDDASRTDLLRHAMAAGALATTRHGAFDAMPSAAEVRALAGEIE</sequence>